<dbReference type="AlphaFoldDB" id="A0A6M2EZE8"/>
<proteinExistence type="predicted"/>
<protein>
    <submittedName>
        <fullName evidence="1">Uncharacterized protein</fullName>
    </submittedName>
</protein>
<reference evidence="1" key="1">
    <citation type="submission" date="2020-03" db="EMBL/GenBank/DDBJ databases">
        <authorList>
            <person name="Zhang R."/>
        </authorList>
    </citation>
    <scope>NUCLEOTIDE SEQUENCE</scope>
</reference>
<name>A0A6M2EZE8_9ROSI</name>
<evidence type="ECO:0000313" key="1">
    <source>
        <dbReference type="EMBL" id="NUU90810.1"/>
    </source>
</evidence>
<organism evidence="1">
    <name type="scientific">Populus davidiana</name>
    <dbReference type="NCBI Taxonomy" id="266767"/>
    <lineage>
        <taxon>Eukaryota</taxon>
        <taxon>Viridiplantae</taxon>
        <taxon>Streptophyta</taxon>
        <taxon>Embryophyta</taxon>
        <taxon>Tracheophyta</taxon>
        <taxon>Spermatophyta</taxon>
        <taxon>Magnoliopsida</taxon>
        <taxon>eudicotyledons</taxon>
        <taxon>Gunneridae</taxon>
        <taxon>Pentapetalae</taxon>
        <taxon>rosids</taxon>
        <taxon>fabids</taxon>
        <taxon>Malpighiales</taxon>
        <taxon>Salicaceae</taxon>
        <taxon>Saliceae</taxon>
        <taxon>Populus</taxon>
    </lineage>
</organism>
<sequence>MQIPQVQEFLVLYNFSIPILRVRSLWWPKEMKVGRHISSDQFGPPSPASLSSIWNRSCAVHFLALTVSAVSFMQIPQVQEFLVLYNFSIPILRVRSLWWPKEMKVGRHISRTGRRSKNQLLAVFQDLAKLHICLQVPEECHSGSKSQMAGYLKSEEVNTRIKRLRSHCDSFAAAGSTLTR</sequence>
<dbReference type="EMBL" id="GILB01010477">
    <property type="protein sequence ID" value="NUU90810.1"/>
    <property type="molecule type" value="Transcribed_RNA"/>
</dbReference>
<accession>A0A6M2EZE8</accession>